<gene>
    <name evidence="2" type="ORF">ACFQ27_13340</name>
</gene>
<evidence type="ECO:0000313" key="2">
    <source>
        <dbReference type="EMBL" id="MFD1191568.1"/>
    </source>
</evidence>
<comment type="caution">
    <text evidence="2">The sequence shown here is derived from an EMBL/GenBank/DDBJ whole genome shotgun (WGS) entry which is preliminary data.</text>
</comment>
<proteinExistence type="predicted"/>
<protein>
    <submittedName>
        <fullName evidence="2">TIGR02391 family protein</fullName>
    </submittedName>
</protein>
<dbReference type="RefSeq" id="WP_377353917.1">
    <property type="nucleotide sequence ID" value="NZ_JBHTLQ010000030.1"/>
</dbReference>
<dbReference type="Proteomes" id="UP001597216">
    <property type="component" value="Unassembled WGS sequence"/>
</dbReference>
<dbReference type="InterPro" id="IPR012654">
    <property type="entry name" value="CHP02391"/>
</dbReference>
<reference evidence="3" key="1">
    <citation type="journal article" date="2019" name="Int. J. Syst. Evol. Microbiol.">
        <title>The Global Catalogue of Microorganisms (GCM) 10K type strain sequencing project: providing services to taxonomists for standard genome sequencing and annotation.</title>
        <authorList>
            <consortium name="The Broad Institute Genomics Platform"/>
            <consortium name="The Broad Institute Genome Sequencing Center for Infectious Disease"/>
            <person name="Wu L."/>
            <person name="Ma J."/>
        </authorList>
    </citation>
    <scope>NUCLEOTIDE SEQUENCE [LARGE SCALE GENOMIC DNA]</scope>
    <source>
        <strain evidence="3">CCUG 55074</strain>
    </source>
</reference>
<sequence>MARSTAAGIQYHGIAGASAECEAAVIRLVQCGGHIVHARILSHTNRHALLLTDAIGDQIAIKSGFSSGYGGTGCKALSFVLAVLFAQDIEIDECKITQAQMTRLDRSALTSRDLERCNEGPVVRPSRWGDEYIAARDLDRAHHGKLWRQFPSVLPYSVIDPRLADLARDFWDRPDHCLTVGYRRLEDSVRSRTGLADHGQKLFHAAFEPAKGKLAWPTPHRAERVGRRELFTGVFGAYRNPRQHREHPQSDTLAEFLLLNHLFRLEAEAVPFDEAPALTEDAADRRGA</sequence>
<name>A0ABW3T3Q7_9CAUL</name>
<evidence type="ECO:0000313" key="3">
    <source>
        <dbReference type="Proteomes" id="UP001597216"/>
    </source>
</evidence>
<dbReference type="EMBL" id="JBHTLQ010000030">
    <property type="protein sequence ID" value="MFD1191568.1"/>
    <property type="molecule type" value="Genomic_DNA"/>
</dbReference>
<dbReference type="Pfam" id="PF09509">
    <property type="entry name" value="Hypoth_Ymh"/>
    <property type="match status" value="1"/>
</dbReference>
<keyword evidence="3" id="KW-1185">Reference proteome</keyword>
<organism evidence="2 3">
    <name type="scientific">Phenylobacterium conjunctum</name>
    <dbReference type="NCBI Taxonomy" id="1298959"/>
    <lineage>
        <taxon>Bacteria</taxon>
        <taxon>Pseudomonadati</taxon>
        <taxon>Pseudomonadota</taxon>
        <taxon>Alphaproteobacteria</taxon>
        <taxon>Caulobacterales</taxon>
        <taxon>Caulobacteraceae</taxon>
        <taxon>Phenylobacterium</taxon>
    </lineage>
</organism>
<evidence type="ECO:0000259" key="1">
    <source>
        <dbReference type="Pfam" id="PF09509"/>
    </source>
</evidence>
<feature type="domain" description="Conserved hypothetical protein CHP02391" evidence="1">
    <location>
        <begin position="181"/>
        <end position="263"/>
    </location>
</feature>
<accession>A0ABW3T3Q7</accession>